<dbReference type="SUPFAM" id="SSF49599">
    <property type="entry name" value="TRAF domain-like"/>
    <property type="match status" value="1"/>
</dbReference>
<proteinExistence type="predicted"/>
<dbReference type="AlphaFoldDB" id="A0A813N524"/>
<evidence type="ECO:0000256" key="1">
    <source>
        <dbReference type="SAM" id="MobiDB-lite"/>
    </source>
</evidence>
<feature type="domain" description="BTB" evidence="2">
    <location>
        <begin position="648"/>
        <end position="723"/>
    </location>
</feature>
<dbReference type="SUPFAM" id="SSF54695">
    <property type="entry name" value="POZ domain"/>
    <property type="match status" value="1"/>
</dbReference>
<dbReference type="SMART" id="SM00225">
    <property type="entry name" value="BTB"/>
    <property type="match status" value="1"/>
</dbReference>
<dbReference type="PANTHER" id="PTHR24413">
    <property type="entry name" value="SPECKLE-TYPE POZ PROTEIN"/>
    <property type="match status" value="1"/>
</dbReference>
<comment type="caution">
    <text evidence="3">The sequence shown here is derived from an EMBL/GenBank/DDBJ whole genome shotgun (WGS) entry which is preliminary data.</text>
</comment>
<evidence type="ECO:0000313" key="3">
    <source>
        <dbReference type="EMBL" id="CAF0730443.1"/>
    </source>
</evidence>
<dbReference type="PROSITE" id="PS50097">
    <property type="entry name" value="BTB"/>
    <property type="match status" value="1"/>
</dbReference>
<reference evidence="3" key="1">
    <citation type="submission" date="2021-02" db="EMBL/GenBank/DDBJ databases">
        <authorList>
            <person name="Nowell W R."/>
        </authorList>
    </citation>
    <scope>NUCLEOTIDE SEQUENCE</scope>
    <source>
        <strain evidence="3">Ploen Becks lab</strain>
    </source>
</reference>
<dbReference type="Gene3D" id="2.60.210.10">
    <property type="entry name" value="Apoptosis, Tumor Necrosis Factor Receptor Associated Protein 2, Chain A"/>
    <property type="match status" value="1"/>
</dbReference>
<evidence type="ECO:0000313" key="4">
    <source>
        <dbReference type="Proteomes" id="UP000663879"/>
    </source>
</evidence>
<gene>
    <name evidence="3" type="ORF">OXX778_LOCUS2808</name>
</gene>
<organism evidence="3 4">
    <name type="scientific">Brachionus calyciflorus</name>
    <dbReference type="NCBI Taxonomy" id="104777"/>
    <lineage>
        <taxon>Eukaryota</taxon>
        <taxon>Metazoa</taxon>
        <taxon>Spiralia</taxon>
        <taxon>Gnathifera</taxon>
        <taxon>Rotifera</taxon>
        <taxon>Eurotatoria</taxon>
        <taxon>Monogononta</taxon>
        <taxon>Pseudotrocha</taxon>
        <taxon>Ploima</taxon>
        <taxon>Brachionidae</taxon>
        <taxon>Brachionus</taxon>
    </lineage>
</organism>
<dbReference type="InterPro" id="IPR008974">
    <property type="entry name" value="TRAF-like"/>
</dbReference>
<dbReference type="OrthoDB" id="6359816at2759"/>
<dbReference type="Pfam" id="PF00651">
    <property type="entry name" value="BTB"/>
    <property type="match status" value="1"/>
</dbReference>
<sequence length="869" mass="101011">MNEESVTNIIKDIDCIQETQQHSVTIEHGWSIRDICDLISSKRPGEKIESDQFSYESTDFKATCKCCEENHGKIETSRLSILPSSYSLDFELAVDYLIKNTQWRLEINKSSTDINNVTVSALLFGITDSKPLDSNIFNRLEQLETDFELILKINFYILNDKMTEVFDNNFLEVKLDLKKSLQQLSLRNTEAFLSTRKNFLIERYQLNNFFQIKNFLNWLNHRKSDDFCLISEFKIYRKNLNFNDLPKPKYRVLKSTLQRPKLNSLLLLNFKNSWTIKNWRNFLMPGTTSHTFLNDYEISSIFGKKSKLLNEFGEEFDANSTNLSEIETVKFGKFRSKLFSLIQAHKESNLDHECMKSKIDGLLKDVKWKLQLYPNGYSQEYENNLSLFVNFSQLTGDLSQFTPGKNKSLNTSTLLVSNKSIEETFYDSNEDYGVILLIKSPPSNYNGDLDEIEEMDIEIDRKSRKKNNFFETFVKASFQISIFDSNGKKVDKCQSEKQLFELFGSWGYKEYMNASDLIDLKDKYLSNNNTTLNLNCKIILFYTVTTKTSGSSLLDIPFIIKNDLLELKNSVSSTCSENSSSSSSSSSVENLEQKNEKKEFVEKPKNFKKKKASSTNHDCNTLVYDLRRLFLKSEMSNLTIQAPFRLCEDDVQNLDVTKSNFKEFKVHKLILSSRSEVFQKMFSSDNELELSNSISNLCIRDFDAFTVEIFLNYLYTDVLEINFKNFKFNVNSTNEFNCNIDLKNINEDENDSDKSSDDELNDCKGIKTELCTHIFIELFKISDKYCVHRLKQICENQLIKLINVDNTVELLVVSYLHNSSKLKKKCFNSLAENISSIISQPSWTQLEKDYPALLSESFRVLYFKKRDKL</sequence>
<dbReference type="Gene3D" id="3.30.710.10">
    <property type="entry name" value="Potassium Channel Kv1.1, Chain A"/>
    <property type="match status" value="1"/>
</dbReference>
<protein>
    <recommendedName>
        <fullName evidence="2">BTB domain-containing protein</fullName>
    </recommendedName>
</protein>
<keyword evidence="4" id="KW-1185">Reference proteome</keyword>
<feature type="region of interest" description="Disordered" evidence="1">
    <location>
        <begin position="574"/>
        <end position="599"/>
    </location>
</feature>
<dbReference type="Gene3D" id="1.25.40.420">
    <property type="match status" value="1"/>
</dbReference>
<dbReference type="CDD" id="cd18186">
    <property type="entry name" value="BTB_POZ_ZBTB_KLHL-like"/>
    <property type="match status" value="1"/>
</dbReference>
<dbReference type="InterPro" id="IPR000210">
    <property type="entry name" value="BTB/POZ_dom"/>
</dbReference>
<dbReference type="EMBL" id="CAJNOC010000229">
    <property type="protein sequence ID" value="CAF0730443.1"/>
    <property type="molecule type" value="Genomic_DNA"/>
</dbReference>
<dbReference type="Proteomes" id="UP000663879">
    <property type="component" value="Unassembled WGS sequence"/>
</dbReference>
<name>A0A813N524_9BILA</name>
<feature type="compositionally biased region" description="Low complexity" evidence="1">
    <location>
        <begin position="574"/>
        <end position="587"/>
    </location>
</feature>
<dbReference type="InterPro" id="IPR011333">
    <property type="entry name" value="SKP1/BTB/POZ_sf"/>
</dbReference>
<evidence type="ECO:0000259" key="2">
    <source>
        <dbReference type="PROSITE" id="PS50097"/>
    </source>
</evidence>
<accession>A0A813N524</accession>